<dbReference type="EC" id="4.2.1.108" evidence="3"/>
<comment type="pathway">
    <text evidence="1">Amine and polyamine biosynthesis; ectoine biosynthesis; L-ectoine from L-aspartate 4-semialdehyde: step 3/3.</text>
</comment>
<dbReference type="GO" id="GO:0019491">
    <property type="term" value="P:ectoine biosynthetic process"/>
    <property type="evidence" value="ECO:0007669"/>
    <property type="project" value="InterPro"/>
</dbReference>
<dbReference type="EMBL" id="WJWF01000049">
    <property type="protein sequence ID" value="MRL38816.1"/>
    <property type="molecule type" value="Genomic_DNA"/>
</dbReference>
<evidence type="ECO:0000256" key="1">
    <source>
        <dbReference type="ARBA" id="ARBA00005181"/>
    </source>
</evidence>
<dbReference type="Gene3D" id="2.60.120.10">
    <property type="entry name" value="Jelly Rolls"/>
    <property type="match status" value="1"/>
</dbReference>
<evidence type="ECO:0000256" key="4">
    <source>
        <dbReference type="ARBA" id="ARBA00019707"/>
    </source>
</evidence>
<comment type="catalytic activity">
    <reaction evidence="7">
        <text>(2S)-4-acetamido-2-aminobutanoate = L-ectoine + H2O</text>
        <dbReference type="Rhea" id="RHEA:17281"/>
        <dbReference type="ChEBI" id="CHEBI:15377"/>
        <dbReference type="ChEBI" id="CHEBI:58515"/>
        <dbReference type="ChEBI" id="CHEBI:58929"/>
        <dbReference type="EC" id="4.2.1.108"/>
    </reaction>
</comment>
<dbReference type="AlphaFoldDB" id="A0A9J6S7C8"/>
<keyword evidence="5" id="KW-0456">Lyase</keyword>
<comment type="similarity">
    <text evidence="2">Belongs to the ectoine synthase family.</text>
</comment>
<dbReference type="InterPro" id="IPR014710">
    <property type="entry name" value="RmlC-like_jellyroll"/>
</dbReference>
<evidence type="ECO:0000256" key="5">
    <source>
        <dbReference type="ARBA" id="ARBA00023239"/>
    </source>
</evidence>
<dbReference type="Pfam" id="PF06339">
    <property type="entry name" value="Ectoine_synth"/>
    <property type="match status" value="1"/>
</dbReference>
<name>A0A9J6S7C8_KLEPN</name>
<proteinExistence type="inferred from homology"/>
<dbReference type="PANTHER" id="PTHR39289">
    <property type="match status" value="1"/>
</dbReference>
<dbReference type="CDD" id="cd06978">
    <property type="entry name" value="cupin_EctC"/>
    <property type="match status" value="1"/>
</dbReference>
<dbReference type="InterPro" id="IPR011051">
    <property type="entry name" value="RmlC_Cupin_sf"/>
</dbReference>
<dbReference type="InterPro" id="IPR010462">
    <property type="entry name" value="Ectoine_synth"/>
</dbReference>
<dbReference type="NCBIfam" id="NF009806">
    <property type="entry name" value="PRK13290.1"/>
    <property type="match status" value="1"/>
</dbReference>
<comment type="caution">
    <text evidence="8">The sequence shown here is derived from an EMBL/GenBank/DDBJ whole genome shotgun (WGS) entry which is preliminary data.</text>
</comment>
<dbReference type="GO" id="GO:0033990">
    <property type="term" value="F:ectoine synthase activity"/>
    <property type="evidence" value="ECO:0007669"/>
    <property type="project" value="UniProtKB-EC"/>
</dbReference>
<evidence type="ECO:0000256" key="3">
    <source>
        <dbReference type="ARBA" id="ARBA00013192"/>
    </source>
</evidence>
<evidence type="ECO:0000313" key="8">
    <source>
        <dbReference type="EMBL" id="MRL38816.1"/>
    </source>
</evidence>
<dbReference type="PANTHER" id="PTHR39289:SF1">
    <property type="entry name" value="L-ECTOINE SYNTHASE"/>
    <property type="match status" value="1"/>
</dbReference>
<dbReference type="SUPFAM" id="SSF51182">
    <property type="entry name" value="RmlC-like cupins"/>
    <property type="match status" value="1"/>
</dbReference>
<gene>
    <name evidence="8" type="ORF">GJJ18_25915</name>
</gene>
<evidence type="ECO:0000256" key="7">
    <source>
        <dbReference type="ARBA" id="ARBA00048714"/>
    </source>
</evidence>
<evidence type="ECO:0000256" key="2">
    <source>
        <dbReference type="ARBA" id="ARBA00009637"/>
    </source>
</evidence>
<sequence length="127" mass="14298">MIVRSLGEIKGTDFHVITENWSSTRLIVQEDNVGYSVHHTVIPQGHQVHCHYEHHFETNYCIAGEGKVENLETGEISLLKPGTVYTLDKHDEHIVSATTSDLHLVCVFSPALAGRERHNDTHGYDLL</sequence>
<dbReference type="RefSeq" id="WP_114260084.1">
    <property type="nucleotide sequence ID" value="NZ_CAXOCO010000009.1"/>
</dbReference>
<accession>A0A9J6S7C8</accession>
<organism evidence="8">
    <name type="scientific">Klebsiella pneumoniae</name>
    <dbReference type="NCBI Taxonomy" id="573"/>
    <lineage>
        <taxon>Bacteria</taxon>
        <taxon>Pseudomonadati</taxon>
        <taxon>Pseudomonadota</taxon>
        <taxon>Gammaproteobacteria</taxon>
        <taxon>Enterobacterales</taxon>
        <taxon>Enterobacteriaceae</taxon>
        <taxon>Klebsiella/Raoultella group</taxon>
        <taxon>Klebsiella</taxon>
        <taxon>Klebsiella pneumoniae complex</taxon>
    </lineage>
</organism>
<evidence type="ECO:0000256" key="6">
    <source>
        <dbReference type="ARBA" id="ARBA00033271"/>
    </source>
</evidence>
<protein>
    <recommendedName>
        <fullName evidence="4">L-ectoine synthase</fullName>
        <ecNumber evidence="3">4.2.1.108</ecNumber>
    </recommendedName>
    <alternativeName>
        <fullName evidence="6">N-acetyldiaminobutyrate dehydratase</fullName>
    </alternativeName>
</protein>
<reference evidence="8" key="1">
    <citation type="submission" date="2019-10" db="EMBL/GenBank/DDBJ databases">
        <title>Molecular typing, antibiotic resistance determination and virulence profiling for 36 multidrug-resistant clinical Klebsiella pneumoniae isolates using second- and third-generation sequencing.</title>
        <authorList>
            <person name="Shelenkov A."/>
            <person name="Mikhaylova Y."/>
            <person name="Yanushevich Y."/>
            <person name="Samoilov A."/>
            <person name="Petrova L."/>
            <person name="Fomina V."/>
            <person name="Gusarov V."/>
            <person name="Zamyatin M."/>
            <person name="Shagin D."/>
        </authorList>
    </citation>
    <scope>NUCLEOTIDE SEQUENCE [LARGE SCALE GENOMIC DNA]</scope>
    <source>
        <strain evidence="8">CriePir115</strain>
    </source>
</reference>